<dbReference type="CDD" id="cd00590">
    <property type="entry name" value="RRM_SF"/>
    <property type="match status" value="1"/>
</dbReference>
<organism evidence="6 7">
    <name type="scientific">Protea cynaroides</name>
    <dbReference type="NCBI Taxonomy" id="273540"/>
    <lineage>
        <taxon>Eukaryota</taxon>
        <taxon>Viridiplantae</taxon>
        <taxon>Streptophyta</taxon>
        <taxon>Embryophyta</taxon>
        <taxon>Tracheophyta</taxon>
        <taxon>Spermatophyta</taxon>
        <taxon>Magnoliopsida</taxon>
        <taxon>Proteales</taxon>
        <taxon>Proteaceae</taxon>
        <taxon>Protea</taxon>
    </lineage>
</organism>
<keyword evidence="7" id="KW-1185">Reference proteome</keyword>
<feature type="domain" description="NTF2" evidence="5">
    <location>
        <begin position="2"/>
        <end position="118"/>
    </location>
</feature>
<gene>
    <name evidence="6" type="ORF">NE237_015180</name>
</gene>
<dbReference type="PANTHER" id="PTHR10693">
    <property type="entry name" value="RAS GTPASE-ACTIVATING PROTEIN-BINDING PROTEIN"/>
    <property type="match status" value="1"/>
</dbReference>
<dbReference type="PROSITE" id="PS50102">
    <property type="entry name" value="RRM"/>
    <property type="match status" value="1"/>
</dbReference>
<evidence type="ECO:0000256" key="1">
    <source>
        <dbReference type="ARBA" id="ARBA00022884"/>
    </source>
</evidence>
<evidence type="ECO:0000313" key="7">
    <source>
        <dbReference type="Proteomes" id="UP001141806"/>
    </source>
</evidence>
<dbReference type="EMBL" id="JAMYWD010000006">
    <property type="protein sequence ID" value="KAJ4968479.1"/>
    <property type="molecule type" value="Genomic_DNA"/>
</dbReference>
<dbReference type="AlphaFoldDB" id="A0A9Q0KDK1"/>
<dbReference type="Pfam" id="PF00076">
    <property type="entry name" value="RRM_1"/>
    <property type="match status" value="1"/>
</dbReference>
<dbReference type="GO" id="GO:0003729">
    <property type="term" value="F:mRNA binding"/>
    <property type="evidence" value="ECO:0007669"/>
    <property type="project" value="TreeGrafter"/>
</dbReference>
<feature type="region of interest" description="Disordered" evidence="3">
    <location>
        <begin position="162"/>
        <end position="185"/>
    </location>
</feature>
<dbReference type="Gene3D" id="3.30.70.330">
    <property type="match status" value="1"/>
</dbReference>
<comment type="caution">
    <text evidence="6">The sequence shown here is derived from an EMBL/GenBank/DDBJ whole genome shotgun (WGS) entry which is preliminary data.</text>
</comment>
<reference evidence="6" key="1">
    <citation type="journal article" date="2023" name="Plant J.">
        <title>The genome of the king protea, Protea cynaroides.</title>
        <authorList>
            <person name="Chang J."/>
            <person name="Duong T.A."/>
            <person name="Schoeman C."/>
            <person name="Ma X."/>
            <person name="Roodt D."/>
            <person name="Barker N."/>
            <person name="Li Z."/>
            <person name="Van de Peer Y."/>
            <person name="Mizrachi E."/>
        </authorList>
    </citation>
    <scope>NUCLEOTIDE SEQUENCE</scope>
    <source>
        <tissue evidence="6">Young leaves</tissue>
    </source>
</reference>
<dbReference type="InterPro" id="IPR032710">
    <property type="entry name" value="NTF2-like_dom_sf"/>
</dbReference>
<dbReference type="Proteomes" id="UP001141806">
    <property type="component" value="Unassembled WGS sequence"/>
</dbReference>
<feature type="region of interest" description="Disordered" evidence="3">
    <location>
        <begin position="343"/>
        <end position="385"/>
    </location>
</feature>
<dbReference type="Pfam" id="PF02136">
    <property type="entry name" value="NTF2"/>
    <property type="match status" value="1"/>
</dbReference>
<dbReference type="OrthoDB" id="339151at2759"/>
<protein>
    <recommendedName>
        <fullName evidence="8">G3BP-like protein</fullName>
    </recommendedName>
</protein>
<dbReference type="GO" id="GO:0005829">
    <property type="term" value="C:cytosol"/>
    <property type="evidence" value="ECO:0007669"/>
    <property type="project" value="TreeGrafter"/>
</dbReference>
<dbReference type="SMART" id="SM00360">
    <property type="entry name" value="RRM"/>
    <property type="match status" value="1"/>
</dbReference>
<evidence type="ECO:0000259" key="5">
    <source>
        <dbReference type="PROSITE" id="PS50177"/>
    </source>
</evidence>
<dbReference type="InterPro" id="IPR000504">
    <property type="entry name" value="RRM_dom"/>
</dbReference>
<feature type="domain" description="RRM" evidence="4">
    <location>
        <begin position="274"/>
        <end position="351"/>
    </location>
</feature>
<sequence length="565" mass="61709">MVGNAFVIHYYHMLHQAPELVYRFYQDSSKLGRPEPDGTLCFITTLQAINEKILSLYCSDFSAQIKTVDAQESHDGGVIVLVTGYLTGKDGVGRNFTQSFFLAPQDKGYFVLNDLFRYVEEVEYHGGNQSLPNGVAAHLTPEQDPALVVEQTTTLPKEEVNGEDVYNSSNNEENSVVEEEAPTSEVVDGIPSNMQIVAESNTVAVEEVPKKSYASIVKVKKETGGPTSSAWPAPSNQERLVVPTPPTASAAETQVSSLNATEGGNNQEGESGGHSIYIKNLPLNVTPAQLEEDFGKFGPIKHGGVQVRSNKQQGFCFGFIEFEVATAVQGAIEASPITIGGRQAVVEEKRPSSSRVNNRRRSPPGRPNGFRNDGARGRGNYGNGRGYGRNDFNNWSDFGNRSGSVSRGGSSSECGIRGAYSCLMLSKGKVVFTWKQMETSFQTHVDDAIFTQFSLLSWGLCCRFAVTDHFHCLESFHGYSAIQDLFWSSLHRFTIIAPVATSLPFSFILTCNYTFAPSMSSSSWSLGTSRNLVCGANEVPEKSDLTRMSILSLARSPPAEFNRVI</sequence>
<dbReference type="GO" id="GO:1990904">
    <property type="term" value="C:ribonucleoprotein complex"/>
    <property type="evidence" value="ECO:0007669"/>
    <property type="project" value="TreeGrafter"/>
</dbReference>
<dbReference type="InterPro" id="IPR002075">
    <property type="entry name" value="NTF2_dom"/>
</dbReference>
<dbReference type="SUPFAM" id="SSF54928">
    <property type="entry name" value="RNA-binding domain, RBD"/>
    <property type="match status" value="1"/>
</dbReference>
<dbReference type="InterPro" id="IPR012677">
    <property type="entry name" value="Nucleotide-bd_a/b_plait_sf"/>
</dbReference>
<dbReference type="SUPFAM" id="SSF54427">
    <property type="entry name" value="NTF2-like"/>
    <property type="match status" value="1"/>
</dbReference>
<dbReference type="InterPro" id="IPR035979">
    <property type="entry name" value="RBD_domain_sf"/>
</dbReference>
<evidence type="ECO:0000259" key="4">
    <source>
        <dbReference type="PROSITE" id="PS50102"/>
    </source>
</evidence>
<dbReference type="PANTHER" id="PTHR10693:SF20">
    <property type="entry name" value="AT27578P"/>
    <property type="match status" value="1"/>
</dbReference>
<evidence type="ECO:0000313" key="6">
    <source>
        <dbReference type="EMBL" id="KAJ4968479.1"/>
    </source>
</evidence>
<dbReference type="FunFam" id="3.10.450.50:FF:000003">
    <property type="entry name" value="Nuclear transport factor 2 family protein"/>
    <property type="match status" value="1"/>
</dbReference>
<evidence type="ECO:0008006" key="8">
    <source>
        <dbReference type="Google" id="ProtNLM"/>
    </source>
</evidence>
<proteinExistence type="predicted"/>
<evidence type="ECO:0000256" key="2">
    <source>
        <dbReference type="PROSITE-ProRule" id="PRU00176"/>
    </source>
</evidence>
<name>A0A9Q0KDK1_9MAGN</name>
<dbReference type="InterPro" id="IPR018222">
    <property type="entry name" value="Nuclear_transport_factor_2_euk"/>
</dbReference>
<dbReference type="InterPro" id="IPR039539">
    <property type="entry name" value="Ras_GTPase_bind_prot"/>
</dbReference>
<keyword evidence="1 2" id="KW-0694">RNA-binding</keyword>
<dbReference type="Gene3D" id="3.10.450.50">
    <property type="match status" value="1"/>
</dbReference>
<dbReference type="CDD" id="cd00780">
    <property type="entry name" value="NTF2"/>
    <property type="match status" value="1"/>
</dbReference>
<accession>A0A9Q0KDK1</accession>
<dbReference type="PROSITE" id="PS50177">
    <property type="entry name" value="NTF2_DOMAIN"/>
    <property type="match status" value="1"/>
</dbReference>
<evidence type="ECO:0000256" key="3">
    <source>
        <dbReference type="SAM" id="MobiDB-lite"/>
    </source>
</evidence>